<dbReference type="EMBL" id="SDHX01000001">
    <property type="protein sequence ID" value="RXK56858.1"/>
    <property type="molecule type" value="Genomic_DNA"/>
</dbReference>
<keyword evidence="1" id="KW-1133">Transmembrane helix</keyword>
<dbReference type="RefSeq" id="WP_129048223.1">
    <property type="nucleotide sequence ID" value="NZ_SDHX01000001.1"/>
</dbReference>
<protein>
    <submittedName>
        <fullName evidence="2">Uncharacterized protein</fullName>
    </submittedName>
</protein>
<feature type="transmembrane region" description="Helical" evidence="1">
    <location>
        <begin position="71"/>
        <end position="88"/>
    </location>
</feature>
<dbReference type="InterPro" id="IPR011047">
    <property type="entry name" value="Quinoprotein_ADH-like_sf"/>
</dbReference>
<organism evidence="2 3">
    <name type="scientific">Oleiharenicola lentus</name>
    <dbReference type="NCBI Taxonomy" id="2508720"/>
    <lineage>
        <taxon>Bacteria</taxon>
        <taxon>Pseudomonadati</taxon>
        <taxon>Verrucomicrobiota</taxon>
        <taxon>Opitutia</taxon>
        <taxon>Opitutales</taxon>
        <taxon>Opitutaceae</taxon>
        <taxon>Oleiharenicola</taxon>
    </lineage>
</organism>
<evidence type="ECO:0000313" key="3">
    <source>
        <dbReference type="Proteomes" id="UP000290218"/>
    </source>
</evidence>
<evidence type="ECO:0000313" key="2">
    <source>
        <dbReference type="EMBL" id="RXK56858.1"/>
    </source>
</evidence>
<feature type="transmembrane region" description="Helical" evidence="1">
    <location>
        <begin position="100"/>
        <end position="127"/>
    </location>
</feature>
<sequence length="507" mass="53775">MSSSSASSAAPTLPPTLHRWLSGAALLGILASNILGGDRSAGSWLFLVLFSLWAMAPWVALLLAGRFLQNAWITTGAALLGLAVEAGIRSSVFLFPRGSTAAIALVFSPALIFAGAFPAGAVLGWLAGRLWRWHPLGRIAVVLLAGIAPGLVWLKLARPELFPTTVLARNAALARIGPPRVAVGGDTFLRTPVPEARSAWTEADDLHPHPGTELVIASQTGARLMDPATLATLAQLDFPHLPAGTWNWFSRLVRIGDRYAIAQTGGGYSETKVLGLDGSLLWAYRPDPKLPPSSLVPADLDRDGQTEFYSTTTHSLVRLDQAGREIWSQPAGLAGITTLLPADGPHPAVILTVEHGRRAAVWDTQGKLLAEKPVPADDAPLALVNHPRGRVLIYGGASARGHALTGELLFEVPLPDMRLVSAHGVRLHPGDPGHLALVATADRDTNRSRALLVAADGRIAYDEITADLPRWLPVLQADGSHGLFLARPHLLERLNPVAPPSGIINSP</sequence>
<feature type="transmembrane region" description="Helical" evidence="1">
    <location>
        <begin position="20"/>
        <end position="37"/>
    </location>
</feature>
<comment type="caution">
    <text evidence="2">The sequence shown here is derived from an EMBL/GenBank/DDBJ whole genome shotgun (WGS) entry which is preliminary data.</text>
</comment>
<proteinExistence type="predicted"/>
<gene>
    <name evidence="2" type="ORF">ESB00_13615</name>
</gene>
<dbReference type="Gene3D" id="2.130.10.10">
    <property type="entry name" value="YVTN repeat-like/Quinoprotein amine dehydrogenase"/>
    <property type="match status" value="1"/>
</dbReference>
<keyword evidence="3" id="KW-1185">Reference proteome</keyword>
<name>A0A4Q1CCQ6_9BACT</name>
<reference evidence="2 3" key="1">
    <citation type="submission" date="2019-01" db="EMBL/GenBank/DDBJ databases">
        <title>Lacunisphaera sp. strain TWA-58.</title>
        <authorList>
            <person name="Chen W.-M."/>
        </authorList>
    </citation>
    <scope>NUCLEOTIDE SEQUENCE [LARGE SCALE GENOMIC DNA]</scope>
    <source>
        <strain evidence="2 3">TWA-58</strain>
    </source>
</reference>
<keyword evidence="1" id="KW-0812">Transmembrane</keyword>
<dbReference type="SUPFAM" id="SSF50998">
    <property type="entry name" value="Quinoprotein alcohol dehydrogenase-like"/>
    <property type="match status" value="1"/>
</dbReference>
<keyword evidence="1" id="KW-0472">Membrane</keyword>
<evidence type="ECO:0000256" key="1">
    <source>
        <dbReference type="SAM" id="Phobius"/>
    </source>
</evidence>
<feature type="transmembrane region" description="Helical" evidence="1">
    <location>
        <begin position="44"/>
        <end position="65"/>
    </location>
</feature>
<accession>A0A4Q1CCQ6</accession>
<dbReference type="InterPro" id="IPR015943">
    <property type="entry name" value="WD40/YVTN_repeat-like_dom_sf"/>
</dbReference>
<dbReference type="AlphaFoldDB" id="A0A4Q1CCQ6"/>
<dbReference type="OrthoDB" id="9768666at2"/>
<dbReference type="Proteomes" id="UP000290218">
    <property type="component" value="Unassembled WGS sequence"/>
</dbReference>